<dbReference type="InterPro" id="IPR003423">
    <property type="entry name" value="OMP_efflux"/>
</dbReference>
<dbReference type="OrthoDB" id="9770517at2"/>
<comment type="similarity">
    <text evidence="1 2">Belongs to the outer membrane factor (OMF) (TC 1.B.17) family.</text>
</comment>
<keyword evidence="2" id="KW-1134">Transmembrane beta strand</keyword>
<dbReference type="RefSeq" id="WP_038987046.1">
    <property type="nucleotide sequence ID" value="NZ_JACALA010000026.1"/>
</dbReference>
<sequence>MKWTYNIYIGVLAIGMLASCQPTKDYHHLDIASQELYRDTKEGDTLSIGMMPWQSLFKDEQLQNLISEGIENNLDLKMGIERLHIAESMLKQSKAAFLPDLNIGGGVKRSRLSYPQGFGFVKNATQYDVFANTSWEIDIWGKLASSKRAAYYRLLQSEAGQKAVQTQIVAQIAEYYYQLLALDQQQEIIEKTIANREVDVTTMQKLKESNVVTGAAVVQSEANYYDAEATLPGVKRQIREVENALSILLGKTVGTIERNSLTGQVLPVDPTIGIPAHLLKNRPDVMAAEFELAAYFEDVNVAKRAFYPSLTITGGAGFSSYEFKDWFTSTGLFANIAGGLLQPVFNKRLNKTRLEVAKASYQEKAYNFQKAMLVAGQEVSDALYAYEMAAEQLTKREQQVEKLALAVDYTKKLLVYHSSTNYTDVLTSEQAHLYAQLAQANDKLLEWQSIIKLYKALGGGWRQ</sequence>
<evidence type="ECO:0008006" key="5">
    <source>
        <dbReference type="Google" id="ProtNLM"/>
    </source>
</evidence>
<dbReference type="PROSITE" id="PS51257">
    <property type="entry name" value="PROKAR_LIPOPROTEIN"/>
    <property type="match status" value="1"/>
</dbReference>
<reference evidence="3 4" key="1">
    <citation type="submission" date="2016-01" db="EMBL/GenBank/DDBJ databases">
        <title>Whole genome sequencing of Myroides marinus L41.</title>
        <authorList>
            <person name="Hong K.W."/>
        </authorList>
    </citation>
    <scope>NUCLEOTIDE SEQUENCE [LARGE SCALE GENOMIC DNA]</scope>
    <source>
        <strain evidence="3 4">L41</strain>
    </source>
</reference>
<keyword evidence="2" id="KW-0564">Palmitate</keyword>
<dbReference type="EMBL" id="LQNU01000072">
    <property type="protein sequence ID" value="KZE77371.1"/>
    <property type="molecule type" value="Genomic_DNA"/>
</dbReference>
<dbReference type="NCBIfam" id="TIGR01845">
    <property type="entry name" value="outer_NodT"/>
    <property type="match status" value="1"/>
</dbReference>
<dbReference type="InterPro" id="IPR010131">
    <property type="entry name" value="MdtP/NodT-like"/>
</dbReference>
<comment type="subcellular location">
    <subcellularLocation>
        <location evidence="2">Cell membrane</location>
        <topology evidence="2">Lipid-anchor</topology>
    </subcellularLocation>
</comment>
<dbReference type="PANTHER" id="PTHR30203:SF33">
    <property type="entry name" value="BLR4455 PROTEIN"/>
    <property type="match status" value="1"/>
</dbReference>
<accession>A0A163X683</accession>
<dbReference type="Proteomes" id="UP000076630">
    <property type="component" value="Unassembled WGS sequence"/>
</dbReference>
<gene>
    <name evidence="3" type="ORF">AV926_01170</name>
</gene>
<dbReference type="GO" id="GO:0015562">
    <property type="term" value="F:efflux transmembrane transporter activity"/>
    <property type="evidence" value="ECO:0007669"/>
    <property type="project" value="InterPro"/>
</dbReference>
<dbReference type="Gene3D" id="2.20.200.10">
    <property type="entry name" value="Outer membrane efflux proteins (OEP)"/>
    <property type="match status" value="1"/>
</dbReference>
<keyword evidence="2" id="KW-0449">Lipoprotein</keyword>
<dbReference type="GO" id="GO:0005886">
    <property type="term" value="C:plasma membrane"/>
    <property type="evidence" value="ECO:0007669"/>
    <property type="project" value="UniProtKB-SubCell"/>
</dbReference>
<dbReference type="Pfam" id="PF02321">
    <property type="entry name" value="OEP"/>
    <property type="match status" value="2"/>
</dbReference>
<dbReference type="Gene3D" id="1.20.1600.10">
    <property type="entry name" value="Outer membrane efflux proteins (OEP)"/>
    <property type="match status" value="1"/>
</dbReference>
<proteinExistence type="inferred from homology"/>
<organism evidence="3 4">
    <name type="scientific">Myroides marinus</name>
    <dbReference type="NCBI Taxonomy" id="703342"/>
    <lineage>
        <taxon>Bacteria</taxon>
        <taxon>Pseudomonadati</taxon>
        <taxon>Bacteroidota</taxon>
        <taxon>Flavobacteriia</taxon>
        <taxon>Flavobacteriales</taxon>
        <taxon>Flavobacteriaceae</taxon>
        <taxon>Myroides</taxon>
    </lineage>
</organism>
<evidence type="ECO:0000256" key="2">
    <source>
        <dbReference type="RuleBase" id="RU362097"/>
    </source>
</evidence>
<name>A0A163X683_9FLAO</name>
<evidence type="ECO:0000256" key="1">
    <source>
        <dbReference type="ARBA" id="ARBA00007613"/>
    </source>
</evidence>
<keyword evidence="2" id="KW-0472">Membrane</keyword>
<keyword evidence="2" id="KW-0812">Transmembrane</keyword>
<dbReference type="SUPFAM" id="SSF56954">
    <property type="entry name" value="Outer membrane efflux proteins (OEP)"/>
    <property type="match status" value="1"/>
</dbReference>
<dbReference type="AlphaFoldDB" id="A0A163X683"/>
<protein>
    <recommendedName>
        <fullName evidence="5">Efflux transporter, outer membrane factor (OMF) lipoprotein, NodT family</fullName>
    </recommendedName>
</protein>
<keyword evidence="4" id="KW-1185">Reference proteome</keyword>
<comment type="caution">
    <text evidence="3">The sequence shown here is derived from an EMBL/GenBank/DDBJ whole genome shotgun (WGS) entry which is preliminary data.</text>
</comment>
<evidence type="ECO:0000313" key="3">
    <source>
        <dbReference type="EMBL" id="KZE77371.1"/>
    </source>
</evidence>
<dbReference type="PANTHER" id="PTHR30203">
    <property type="entry name" value="OUTER MEMBRANE CATION EFFLUX PROTEIN"/>
    <property type="match status" value="1"/>
</dbReference>
<evidence type="ECO:0000313" key="4">
    <source>
        <dbReference type="Proteomes" id="UP000076630"/>
    </source>
</evidence>